<evidence type="ECO:0000313" key="2">
    <source>
        <dbReference type="EMBL" id="WDM44782.1"/>
    </source>
</evidence>
<protein>
    <submittedName>
        <fullName evidence="2">ROK family transcriptional regulator</fullName>
    </submittedName>
</protein>
<dbReference type="InterPro" id="IPR036390">
    <property type="entry name" value="WH_DNA-bd_sf"/>
</dbReference>
<keyword evidence="3" id="KW-1185">Reference proteome</keyword>
<dbReference type="InterPro" id="IPR000600">
    <property type="entry name" value="ROK"/>
</dbReference>
<dbReference type="InterPro" id="IPR036388">
    <property type="entry name" value="WH-like_DNA-bd_sf"/>
</dbReference>
<gene>
    <name evidence="2" type="ORF">KV395_16690</name>
</gene>
<comment type="similarity">
    <text evidence="1">Belongs to the ROK (NagC/XylR) family.</text>
</comment>
<sequence length="368" mass="38103">MTSPALGTDLAAMRRLNGQAVLTTLWDEGGPLTASRLAASTELSRTTVEAVLAELLDADLIRSEQLRPRGAGRPARGYRLAADRGVSVGIDIGPHGIAGIAGDLRGTVTAPHRRIEQDLSGGADAVTAITEIVEALLEESTASPRELAALTVGIPGIVDADGHPVKTTVVPDWLAVDIDAHLRRMFPGATIAFDNDTKLAAFAEIENGAIGADETAVLLRIGNRISAASVVEGRVARGAHGAAGEIGALQRVAWPQAQQRLSARAEDGLELLFRRHGGSDEAIAEFAAGIADGLGALVLAIDPHAVVVSSSIPEASDRLADALRSELAGRALFVPELRTSSLGAAAPCLGALAVSSVSARKRLFSQEY</sequence>
<evidence type="ECO:0000313" key="3">
    <source>
        <dbReference type="Proteomes" id="UP001215097"/>
    </source>
</evidence>
<dbReference type="PANTHER" id="PTHR18964:SF149">
    <property type="entry name" value="BIFUNCTIONAL UDP-N-ACETYLGLUCOSAMINE 2-EPIMERASE_N-ACETYLMANNOSAMINE KINASE"/>
    <property type="match status" value="1"/>
</dbReference>
<dbReference type="Gene3D" id="1.10.10.10">
    <property type="entry name" value="Winged helix-like DNA-binding domain superfamily/Winged helix DNA-binding domain"/>
    <property type="match status" value="1"/>
</dbReference>
<dbReference type="Gene3D" id="3.30.420.40">
    <property type="match status" value="3"/>
</dbReference>
<dbReference type="EMBL" id="CP078075">
    <property type="protein sequence ID" value="WDM44782.1"/>
    <property type="molecule type" value="Genomic_DNA"/>
</dbReference>
<reference evidence="2 3" key="1">
    <citation type="submission" date="2021-06" db="EMBL/GenBank/DDBJ databases">
        <title>Genome-based taxonomic framework of Microbacterium strains isolated from marine environment, the description of four new species and reclassification of four preexisting species.</title>
        <authorList>
            <person name="Lee S.D."/>
            <person name="Kim S.-M."/>
            <person name="Byeon Y.-S."/>
            <person name="Yang H.L."/>
            <person name="Kim I.S."/>
        </authorList>
    </citation>
    <scope>NUCLEOTIDE SEQUENCE [LARGE SCALE GENOMIC DNA]</scope>
    <source>
        <strain evidence="2 3">KACC 14465</strain>
    </source>
</reference>
<dbReference type="CDD" id="cd23763">
    <property type="entry name" value="ASKHA_ATPase_ROK"/>
    <property type="match status" value="1"/>
</dbReference>
<dbReference type="SUPFAM" id="SSF53067">
    <property type="entry name" value="Actin-like ATPase domain"/>
    <property type="match status" value="1"/>
</dbReference>
<dbReference type="SUPFAM" id="SSF46785">
    <property type="entry name" value="Winged helix' DNA-binding domain"/>
    <property type="match status" value="1"/>
</dbReference>
<organism evidence="2 3">
    <name type="scientific">Microbacterium luteolum</name>
    <name type="common">Aureobacterium luteolum</name>
    <dbReference type="NCBI Taxonomy" id="69367"/>
    <lineage>
        <taxon>Bacteria</taxon>
        <taxon>Bacillati</taxon>
        <taxon>Actinomycetota</taxon>
        <taxon>Actinomycetes</taxon>
        <taxon>Micrococcales</taxon>
        <taxon>Microbacteriaceae</taxon>
        <taxon>Microbacterium</taxon>
    </lineage>
</organism>
<evidence type="ECO:0000256" key="1">
    <source>
        <dbReference type="ARBA" id="ARBA00006479"/>
    </source>
</evidence>
<dbReference type="Pfam" id="PF00480">
    <property type="entry name" value="ROK"/>
    <property type="match status" value="1"/>
</dbReference>
<dbReference type="PANTHER" id="PTHR18964">
    <property type="entry name" value="ROK (REPRESSOR, ORF, KINASE) FAMILY"/>
    <property type="match status" value="1"/>
</dbReference>
<dbReference type="Proteomes" id="UP001215097">
    <property type="component" value="Chromosome"/>
</dbReference>
<accession>A0ABY7XV36</accession>
<dbReference type="RefSeq" id="WP_282214930.1">
    <property type="nucleotide sequence ID" value="NZ_BAAAUN010000001.1"/>
</dbReference>
<proteinExistence type="inferred from homology"/>
<name>A0ABY7XV36_MICLT</name>
<dbReference type="InterPro" id="IPR043129">
    <property type="entry name" value="ATPase_NBD"/>
</dbReference>